<gene>
    <name evidence="2" type="ORF">BGAL_0403g00060</name>
</gene>
<feature type="compositionally biased region" description="Polar residues" evidence="1">
    <location>
        <begin position="57"/>
        <end position="66"/>
    </location>
</feature>
<accession>A0A4S8QN07</accession>
<proteinExistence type="predicted"/>
<evidence type="ECO:0000313" key="3">
    <source>
        <dbReference type="Proteomes" id="UP000308671"/>
    </source>
</evidence>
<dbReference type="Proteomes" id="UP000308671">
    <property type="component" value="Unassembled WGS sequence"/>
</dbReference>
<protein>
    <submittedName>
        <fullName evidence="2">Uncharacterized protein</fullName>
    </submittedName>
</protein>
<feature type="region of interest" description="Disordered" evidence="1">
    <location>
        <begin position="1"/>
        <end position="66"/>
    </location>
</feature>
<dbReference type="AlphaFoldDB" id="A0A4S8QN07"/>
<feature type="compositionally biased region" description="Basic and acidic residues" evidence="1">
    <location>
        <begin position="16"/>
        <end position="35"/>
    </location>
</feature>
<dbReference type="EMBL" id="PQXL01000403">
    <property type="protein sequence ID" value="THV46238.1"/>
    <property type="molecule type" value="Genomic_DNA"/>
</dbReference>
<sequence length="66" mass="7654">MECATLTRSQKRRKRFELQKRDVTLGPRTTRETAGSRETFPARTNDNSRELMRQHGHTSSSPKPKP</sequence>
<evidence type="ECO:0000313" key="2">
    <source>
        <dbReference type="EMBL" id="THV46238.1"/>
    </source>
</evidence>
<comment type="caution">
    <text evidence="2">The sequence shown here is derived from an EMBL/GenBank/DDBJ whole genome shotgun (WGS) entry which is preliminary data.</text>
</comment>
<organism evidence="2 3">
    <name type="scientific">Botrytis galanthina</name>
    <dbReference type="NCBI Taxonomy" id="278940"/>
    <lineage>
        <taxon>Eukaryota</taxon>
        <taxon>Fungi</taxon>
        <taxon>Dikarya</taxon>
        <taxon>Ascomycota</taxon>
        <taxon>Pezizomycotina</taxon>
        <taxon>Leotiomycetes</taxon>
        <taxon>Helotiales</taxon>
        <taxon>Sclerotiniaceae</taxon>
        <taxon>Botrytis</taxon>
    </lineage>
</organism>
<name>A0A4S8QN07_9HELO</name>
<keyword evidence="3" id="KW-1185">Reference proteome</keyword>
<reference evidence="2 3" key="1">
    <citation type="submission" date="2017-12" db="EMBL/GenBank/DDBJ databases">
        <title>Comparative genomics of Botrytis spp.</title>
        <authorList>
            <person name="Valero-Jimenez C.A."/>
            <person name="Tapia P."/>
            <person name="Veloso J."/>
            <person name="Silva-Moreno E."/>
            <person name="Staats M."/>
            <person name="Valdes J.H."/>
            <person name="Van Kan J.A.L."/>
        </authorList>
    </citation>
    <scope>NUCLEOTIDE SEQUENCE [LARGE SCALE GENOMIC DNA]</scope>
    <source>
        <strain evidence="2 3">MUCL435</strain>
    </source>
</reference>
<evidence type="ECO:0000256" key="1">
    <source>
        <dbReference type="SAM" id="MobiDB-lite"/>
    </source>
</evidence>